<protein>
    <recommendedName>
        <fullName evidence="2">SMP-30/Gluconolactonase/LRE-like region domain-containing protein</fullName>
    </recommendedName>
</protein>
<dbReference type="SUPFAM" id="SSF63829">
    <property type="entry name" value="Calcium-dependent phosphotriesterase"/>
    <property type="match status" value="1"/>
</dbReference>
<evidence type="ECO:0000313" key="1">
    <source>
        <dbReference type="EMBL" id="KKM06888.1"/>
    </source>
</evidence>
<dbReference type="AlphaFoldDB" id="A0A0F9K6U1"/>
<dbReference type="EMBL" id="LAZR01015894">
    <property type="protein sequence ID" value="KKM06888.1"/>
    <property type="molecule type" value="Genomic_DNA"/>
</dbReference>
<comment type="caution">
    <text evidence="1">The sequence shown here is derived from an EMBL/GenBank/DDBJ whole genome shotgun (WGS) entry which is preliminary data.</text>
</comment>
<sequence length="403" mass="44302">NFSFFFFTNPINYFNITAFPIIRPPTGKIKIIELPFNAMEGAFDLDGLVYLRNTDTIVRYTFPGFREVPWDYGEERERFGNDGGINGRTTSLTGGLRMPSTSPVCYHQGGISVSPSGSVIASCAYRYVGISSGRLSTKKVHTKDVYKPSLYPGRVVNSTSPCIHVWDKHGQLKYEDALPGVGQCDGVGLDRDDNIYVMHAPSRFYDGKRYFNEMSQTLMKVAPGKARVISSKGSPIQLPDGERPNRPPDLLSTRHGEAWVENAQWMYGGVGFAGFNMLGHGGGCACWFSRFTLDYFARSIAPEPHQYRVAVLDSNGNLILRIGRYGNVDDGRPLVAAGGPANTRSIGGDEVALVHACFVGTHTDRRIFIADLGNARIVSVKLDYHASEKIPLKDVTDRATPGG</sequence>
<evidence type="ECO:0008006" key="2">
    <source>
        <dbReference type="Google" id="ProtNLM"/>
    </source>
</evidence>
<accession>A0A0F9K6U1</accession>
<proteinExistence type="predicted"/>
<name>A0A0F9K6U1_9ZZZZ</name>
<reference evidence="1" key="1">
    <citation type="journal article" date="2015" name="Nature">
        <title>Complex archaea that bridge the gap between prokaryotes and eukaryotes.</title>
        <authorList>
            <person name="Spang A."/>
            <person name="Saw J.H."/>
            <person name="Jorgensen S.L."/>
            <person name="Zaremba-Niedzwiedzka K."/>
            <person name="Martijn J."/>
            <person name="Lind A.E."/>
            <person name="van Eijk R."/>
            <person name="Schleper C."/>
            <person name="Guy L."/>
            <person name="Ettema T.J."/>
        </authorList>
    </citation>
    <scope>NUCLEOTIDE SEQUENCE</scope>
</reference>
<gene>
    <name evidence="1" type="ORF">LCGC14_1739490</name>
</gene>
<organism evidence="1">
    <name type="scientific">marine sediment metagenome</name>
    <dbReference type="NCBI Taxonomy" id="412755"/>
    <lineage>
        <taxon>unclassified sequences</taxon>
        <taxon>metagenomes</taxon>
        <taxon>ecological metagenomes</taxon>
    </lineage>
</organism>
<feature type="non-terminal residue" evidence="1">
    <location>
        <position position="1"/>
    </location>
</feature>